<dbReference type="PANTHER" id="PTHR43158">
    <property type="entry name" value="SKFA PEPTIDE EXPORT ATP-BINDING PROTEIN SKFE"/>
    <property type="match status" value="1"/>
</dbReference>
<dbReference type="InterPro" id="IPR003439">
    <property type="entry name" value="ABC_transporter-like_ATP-bd"/>
</dbReference>
<dbReference type="InterPro" id="IPR003593">
    <property type="entry name" value="AAA+_ATPase"/>
</dbReference>
<sequence>MNHCIQTEGLTKRYGKKTALKDFTLAIGQGGIHAIVGSNGAGKSTLFRILLGVTTATSGIARLLGEDSRDLSPGTRGRVGYVNEEHTLPLWMKAQQITDQQRSFYPGWNQSIYEQVIGYFDVDPGQKISGLSRGERAGLNLSMALAQSPDVLILDEPTLGLDVVARQSFLEALMFTETEANTTIIYCSHQMEEIERVADQLIIMEKGTLQNNSSPDAFVERISYWIGDFANGLPAKGALPGFLTSRTIDGQHHILVADQGEEFGQVLKNNGAKAVAKAPVNLERAVNAFLTKNHNTPDSRV</sequence>
<dbReference type="EMBL" id="FNAK01000007">
    <property type="protein sequence ID" value="SDE47574.1"/>
    <property type="molecule type" value="Genomic_DNA"/>
</dbReference>
<dbReference type="InterPro" id="IPR027417">
    <property type="entry name" value="P-loop_NTPase"/>
</dbReference>
<gene>
    <name evidence="4" type="ORF">SAMN04488071_2993</name>
</gene>
<organism evidence="4 5">
    <name type="scientific">Kordiimonas lacus</name>
    <dbReference type="NCBI Taxonomy" id="637679"/>
    <lineage>
        <taxon>Bacteria</taxon>
        <taxon>Pseudomonadati</taxon>
        <taxon>Pseudomonadota</taxon>
        <taxon>Alphaproteobacteria</taxon>
        <taxon>Kordiimonadales</taxon>
        <taxon>Kordiimonadaceae</taxon>
        <taxon>Kordiimonas</taxon>
    </lineage>
</organism>
<evidence type="ECO:0000313" key="4">
    <source>
        <dbReference type="EMBL" id="SDE47574.1"/>
    </source>
</evidence>
<evidence type="ECO:0000256" key="2">
    <source>
        <dbReference type="ARBA" id="ARBA00022840"/>
    </source>
</evidence>
<dbReference type="Proteomes" id="UP000183685">
    <property type="component" value="Unassembled WGS sequence"/>
</dbReference>
<dbReference type="GO" id="GO:0005524">
    <property type="term" value="F:ATP binding"/>
    <property type="evidence" value="ECO:0007669"/>
    <property type="project" value="UniProtKB-KW"/>
</dbReference>
<evidence type="ECO:0000256" key="1">
    <source>
        <dbReference type="ARBA" id="ARBA00022741"/>
    </source>
</evidence>
<dbReference type="RefSeq" id="WP_068305155.1">
    <property type="nucleotide sequence ID" value="NZ_DAIOMO010000006.1"/>
</dbReference>
<keyword evidence="2 4" id="KW-0067">ATP-binding</keyword>
<keyword evidence="5" id="KW-1185">Reference proteome</keyword>
<dbReference type="GO" id="GO:0016887">
    <property type="term" value="F:ATP hydrolysis activity"/>
    <property type="evidence" value="ECO:0007669"/>
    <property type="project" value="InterPro"/>
</dbReference>
<dbReference type="SUPFAM" id="SSF52540">
    <property type="entry name" value="P-loop containing nucleoside triphosphate hydrolases"/>
    <property type="match status" value="1"/>
</dbReference>
<dbReference type="CDD" id="cd03230">
    <property type="entry name" value="ABC_DR_subfamily_A"/>
    <property type="match status" value="1"/>
</dbReference>
<dbReference type="OrthoDB" id="9779872at2"/>
<dbReference type="SMART" id="SM00382">
    <property type="entry name" value="AAA"/>
    <property type="match status" value="1"/>
</dbReference>
<dbReference type="STRING" id="637679.GCA_001550055_02312"/>
<evidence type="ECO:0000259" key="3">
    <source>
        <dbReference type="PROSITE" id="PS50893"/>
    </source>
</evidence>
<reference evidence="4 5" key="1">
    <citation type="submission" date="2016-10" db="EMBL/GenBank/DDBJ databases">
        <authorList>
            <person name="de Groot N.N."/>
        </authorList>
    </citation>
    <scope>NUCLEOTIDE SEQUENCE [LARGE SCALE GENOMIC DNA]</scope>
    <source>
        <strain evidence="4 5">CGMCC 1.9109</strain>
    </source>
</reference>
<proteinExistence type="predicted"/>
<dbReference type="Pfam" id="PF00005">
    <property type="entry name" value="ABC_tran"/>
    <property type="match status" value="1"/>
</dbReference>
<accession>A0A1G7D7F6</accession>
<evidence type="ECO:0000313" key="5">
    <source>
        <dbReference type="Proteomes" id="UP000183685"/>
    </source>
</evidence>
<dbReference type="AlphaFoldDB" id="A0A1G7D7F6"/>
<name>A0A1G7D7F6_9PROT</name>
<dbReference type="PANTHER" id="PTHR43158:SF10">
    <property type="entry name" value="ABC TRANSPORTER ATP-BINDING PROTEIN YTRB"/>
    <property type="match status" value="1"/>
</dbReference>
<keyword evidence="1" id="KW-0547">Nucleotide-binding</keyword>
<dbReference type="PROSITE" id="PS50893">
    <property type="entry name" value="ABC_TRANSPORTER_2"/>
    <property type="match status" value="1"/>
</dbReference>
<dbReference type="Gene3D" id="3.40.50.300">
    <property type="entry name" value="P-loop containing nucleotide triphosphate hydrolases"/>
    <property type="match status" value="1"/>
</dbReference>
<feature type="domain" description="ABC transporter" evidence="3">
    <location>
        <begin position="5"/>
        <end position="231"/>
    </location>
</feature>
<protein>
    <submittedName>
        <fullName evidence="4">ABC-2 type transport system ATP-binding protein</fullName>
    </submittedName>
</protein>